<dbReference type="InterPro" id="IPR046256">
    <property type="entry name" value="DUF6289"/>
</dbReference>
<dbReference type="RefSeq" id="WP_047860291.1">
    <property type="nucleotide sequence ID" value="NZ_CP011509.1"/>
</dbReference>
<dbReference type="EMBL" id="CP011509">
    <property type="protein sequence ID" value="AKJ07198.1"/>
    <property type="molecule type" value="Genomic_DNA"/>
</dbReference>
<proteinExistence type="predicted"/>
<feature type="chain" id="PRO_5042014060" description="Secreted protein" evidence="1">
    <location>
        <begin position="30"/>
        <end position="77"/>
    </location>
</feature>
<dbReference type="Proteomes" id="UP000256345">
    <property type="component" value="Unassembled WGS sequence"/>
</dbReference>
<keyword evidence="5" id="KW-1185">Reference proteome</keyword>
<reference evidence="2 4" key="1">
    <citation type="submission" date="2015-05" db="EMBL/GenBank/DDBJ databases">
        <title>Genome assembly of Archangium gephyra DSM 2261.</title>
        <authorList>
            <person name="Sharma G."/>
            <person name="Subramanian S."/>
        </authorList>
    </citation>
    <scope>NUCLEOTIDE SEQUENCE [LARGE SCALE GENOMIC DNA]</scope>
    <source>
        <strain evidence="2 4">DSM 2261</strain>
    </source>
</reference>
<sequence length="77" mass="8348">MKKLFLGCVLAVPALVGLANLMYAPKAEASPAEHCEWEYYSDATYSNHVGWSVLTCSGRSYSGGTATPYYQVMCSPC</sequence>
<name>A0AAC8TIE2_9BACT</name>
<evidence type="ECO:0000256" key="1">
    <source>
        <dbReference type="SAM" id="SignalP"/>
    </source>
</evidence>
<gene>
    <name evidence="2" type="ORF">AA314_08824</name>
    <name evidence="3" type="ORF">ATI61_111158</name>
</gene>
<dbReference type="Proteomes" id="UP000035579">
    <property type="component" value="Chromosome"/>
</dbReference>
<evidence type="ECO:0000313" key="4">
    <source>
        <dbReference type="Proteomes" id="UP000035579"/>
    </source>
</evidence>
<dbReference type="EMBL" id="QUMU01000011">
    <property type="protein sequence ID" value="REG26609.1"/>
    <property type="molecule type" value="Genomic_DNA"/>
</dbReference>
<accession>A0AAC8TIE2</accession>
<evidence type="ECO:0000313" key="3">
    <source>
        <dbReference type="EMBL" id="REG26609.1"/>
    </source>
</evidence>
<evidence type="ECO:0008006" key="6">
    <source>
        <dbReference type="Google" id="ProtNLM"/>
    </source>
</evidence>
<feature type="signal peptide" evidence="1">
    <location>
        <begin position="1"/>
        <end position="29"/>
    </location>
</feature>
<dbReference type="KEGG" id="age:AA314_08824"/>
<protein>
    <recommendedName>
        <fullName evidence="6">Secreted protein</fullName>
    </recommendedName>
</protein>
<keyword evidence="1" id="KW-0732">Signal</keyword>
<organism evidence="2 4">
    <name type="scientific">Archangium gephyra</name>
    <dbReference type="NCBI Taxonomy" id="48"/>
    <lineage>
        <taxon>Bacteria</taxon>
        <taxon>Pseudomonadati</taxon>
        <taxon>Myxococcota</taxon>
        <taxon>Myxococcia</taxon>
        <taxon>Myxococcales</taxon>
        <taxon>Cystobacterineae</taxon>
        <taxon>Archangiaceae</taxon>
        <taxon>Archangium</taxon>
    </lineage>
</organism>
<dbReference type="Pfam" id="PF19806">
    <property type="entry name" value="DUF6289"/>
    <property type="match status" value="1"/>
</dbReference>
<evidence type="ECO:0000313" key="5">
    <source>
        <dbReference type="Proteomes" id="UP000256345"/>
    </source>
</evidence>
<reference evidence="3 5" key="2">
    <citation type="submission" date="2018-08" db="EMBL/GenBank/DDBJ databases">
        <title>Genomic Encyclopedia of Archaeal and Bacterial Type Strains, Phase II (KMG-II): from individual species to whole genera.</title>
        <authorList>
            <person name="Goeker M."/>
        </authorList>
    </citation>
    <scope>NUCLEOTIDE SEQUENCE [LARGE SCALE GENOMIC DNA]</scope>
    <source>
        <strain evidence="3 5">DSM 2261</strain>
    </source>
</reference>
<dbReference type="AlphaFoldDB" id="A0AAC8TIE2"/>
<evidence type="ECO:0000313" key="2">
    <source>
        <dbReference type="EMBL" id="AKJ07198.1"/>
    </source>
</evidence>